<dbReference type="GO" id="GO:0000935">
    <property type="term" value="C:division septum"/>
    <property type="evidence" value="ECO:0007669"/>
    <property type="project" value="TreeGrafter"/>
</dbReference>
<feature type="compositionally biased region" description="Low complexity" evidence="1">
    <location>
        <begin position="856"/>
        <end position="882"/>
    </location>
</feature>
<dbReference type="KEGG" id="scm:SCHCO_02608625"/>
<feature type="compositionally biased region" description="Polar residues" evidence="1">
    <location>
        <begin position="403"/>
        <end position="428"/>
    </location>
</feature>
<dbReference type="STRING" id="578458.D8PUE9"/>
<feature type="compositionally biased region" description="Basic and acidic residues" evidence="1">
    <location>
        <begin position="797"/>
        <end position="808"/>
    </location>
</feature>
<feature type="compositionally biased region" description="Polar residues" evidence="1">
    <location>
        <begin position="591"/>
        <end position="605"/>
    </location>
</feature>
<dbReference type="PRINTS" id="PR01217">
    <property type="entry name" value="PRICHEXTENSN"/>
</dbReference>
<protein>
    <recommendedName>
        <fullName evidence="2">Arrestin C-terminal-like domain-containing protein</fullName>
    </recommendedName>
</protein>
<feature type="compositionally biased region" description="Low complexity" evidence="1">
    <location>
        <begin position="778"/>
        <end position="796"/>
    </location>
</feature>
<dbReference type="RefSeq" id="XP_003034793.1">
    <property type="nucleotide sequence ID" value="XM_003034747.1"/>
</dbReference>
<feature type="region of interest" description="Disordered" evidence="1">
    <location>
        <begin position="400"/>
        <end position="500"/>
    </location>
</feature>
<evidence type="ECO:0000259" key="2">
    <source>
        <dbReference type="Pfam" id="PF02752"/>
    </source>
</evidence>
<accession>D8PUE9</accession>
<dbReference type="PANTHER" id="PTHR36419:SF1">
    <property type="entry name" value="RHO1 GEF LOCALIZING PROTEIN 1"/>
    <property type="match status" value="1"/>
</dbReference>
<dbReference type="InterPro" id="IPR053060">
    <property type="entry name" value="Cytokinesis_Signaling_Reg"/>
</dbReference>
<feature type="compositionally biased region" description="Pro residues" evidence="1">
    <location>
        <begin position="904"/>
        <end position="921"/>
    </location>
</feature>
<keyword evidence="4" id="KW-1185">Reference proteome</keyword>
<reference evidence="3 4" key="1">
    <citation type="journal article" date="2010" name="Nat. Biotechnol.">
        <title>Genome sequence of the model mushroom Schizophyllum commune.</title>
        <authorList>
            <person name="Ohm R.A."/>
            <person name="de Jong J.F."/>
            <person name="Lugones L.G."/>
            <person name="Aerts A."/>
            <person name="Kothe E."/>
            <person name="Stajich J.E."/>
            <person name="de Vries R.P."/>
            <person name="Record E."/>
            <person name="Levasseur A."/>
            <person name="Baker S.E."/>
            <person name="Bartholomew K.A."/>
            <person name="Coutinho P.M."/>
            <person name="Erdmann S."/>
            <person name="Fowler T.J."/>
            <person name="Gathman A.C."/>
            <person name="Lombard V."/>
            <person name="Henrissat B."/>
            <person name="Knabe N."/>
            <person name="Kuees U."/>
            <person name="Lilly W.W."/>
            <person name="Lindquist E."/>
            <person name="Lucas S."/>
            <person name="Magnuson J.K."/>
            <person name="Piumi F."/>
            <person name="Raudaskoski M."/>
            <person name="Salamov A."/>
            <person name="Schmutz J."/>
            <person name="Schwarze F.W.M.R."/>
            <person name="vanKuyk P.A."/>
            <person name="Horton J.S."/>
            <person name="Grigoriev I.V."/>
            <person name="Woesten H.A.B."/>
        </authorList>
    </citation>
    <scope>NUCLEOTIDE SEQUENCE [LARGE SCALE GENOMIC DNA]</scope>
    <source>
        <strain evidence="4">H4-8 / FGSC 9210</strain>
    </source>
</reference>
<dbReference type="OMA" id="HTCYGPG"/>
<name>D8PUE9_SCHCM</name>
<feature type="compositionally biased region" description="Low complexity" evidence="1">
    <location>
        <begin position="700"/>
        <end position="718"/>
    </location>
</feature>
<dbReference type="eggNOG" id="ENOG502S219">
    <property type="taxonomic scope" value="Eukaryota"/>
</dbReference>
<evidence type="ECO:0000313" key="4">
    <source>
        <dbReference type="Proteomes" id="UP000007431"/>
    </source>
</evidence>
<dbReference type="VEuPathDB" id="FungiDB:SCHCODRAFT_02608625"/>
<gene>
    <name evidence="3" type="ORF">SCHCODRAFT_104901</name>
</gene>
<feature type="non-terminal residue" evidence="3">
    <location>
        <position position="961"/>
    </location>
</feature>
<feature type="compositionally biased region" description="Low complexity" evidence="1">
    <location>
        <begin position="332"/>
        <end position="342"/>
    </location>
</feature>
<feature type="compositionally biased region" description="Low complexity" evidence="1">
    <location>
        <begin position="676"/>
        <end position="687"/>
    </location>
</feature>
<feature type="domain" description="Arrestin C-terminal-like" evidence="2">
    <location>
        <begin position="179"/>
        <end position="309"/>
    </location>
</feature>
<feature type="region of interest" description="Disordered" evidence="1">
    <location>
        <begin position="332"/>
        <end position="382"/>
    </location>
</feature>
<dbReference type="HOGENOM" id="CLU_006109_0_0_1"/>
<dbReference type="Gene3D" id="2.60.40.640">
    <property type="match status" value="2"/>
</dbReference>
<feature type="compositionally biased region" description="Low complexity" evidence="1">
    <location>
        <begin position="645"/>
        <end position="654"/>
    </location>
</feature>
<feature type="compositionally biased region" description="Basic and acidic residues" evidence="1">
    <location>
        <begin position="552"/>
        <end position="568"/>
    </location>
</feature>
<dbReference type="InParanoid" id="D8PUE9"/>
<evidence type="ECO:0000256" key="1">
    <source>
        <dbReference type="SAM" id="MobiDB-lite"/>
    </source>
</evidence>
<feature type="compositionally biased region" description="Basic and acidic residues" evidence="1">
    <location>
        <begin position="609"/>
        <end position="621"/>
    </location>
</feature>
<dbReference type="PANTHER" id="PTHR36419">
    <property type="entry name" value="ARRESTIN FAMILY PROTEIN 1"/>
    <property type="match status" value="1"/>
</dbReference>
<dbReference type="GeneID" id="9587110"/>
<feature type="compositionally biased region" description="Polar residues" evidence="1">
    <location>
        <begin position="437"/>
        <end position="446"/>
    </location>
</feature>
<feature type="compositionally biased region" description="Polar residues" evidence="1">
    <location>
        <begin position="533"/>
        <end position="545"/>
    </location>
</feature>
<organism evidence="4">
    <name type="scientific">Schizophyllum commune (strain H4-8 / FGSC 9210)</name>
    <name type="common">Split gill fungus</name>
    <dbReference type="NCBI Taxonomy" id="578458"/>
    <lineage>
        <taxon>Eukaryota</taxon>
        <taxon>Fungi</taxon>
        <taxon>Dikarya</taxon>
        <taxon>Basidiomycota</taxon>
        <taxon>Agaricomycotina</taxon>
        <taxon>Agaricomycetes</taxon>
        <taxon>Agaricomycetidae</taxon>
        <taxon>Agaricales</taxon>
        <taxon>Schizophyllaceae</taxon>
        <taxon>Schizophyllum</taxon>
    </lineage>
</organism>
<dbReference type="GO" id="GO:0000917">
    <property type="term" value="P:division septum assembly"/>
    <property type="evidence" value="ECO:0007669"/>
    <property type="project" value="TreeGrafter"/>
</dbReference>
<sequence>MASVKLYLRPPPNVDFVDGYPGIPPGPSRPQAAVKGAIEVRPQAQGQVIKAKWIRIELRKVETLPGGGQSNTFFDFVGPSPVTLWQSDDEYGTLRSGDFPFAIRIPESIPPSIQLGDRAGIRYELVATLCVQGKKGFLRRKKSVTVSEMASVIIDKHEIHSTWPVYCQPESRTMPGAGVTLVVERNRTCYGPGDRISVLATLKSDSLSTVILRGFELALEETTIFRPGTHGKRAEPITRKAIISENKFAVNATLYGGQQHMGELTCAISPNHTTTSLNAARHIDITYLLIVRALMGTGTHITMPLPIVVSNWQRNVSYEALRRIGPVPSLSLQQQIPQPAQQTFGGHQPSQSISTLDISPANNPRTSLSNDHSAYGTAPSASNRVRADEFGYAGTAAKPATYAGNSRANNASSRPGSANGPGSSTVTPAPSGRRPQSARSGSNAGNRFTIMNALPSEIPTPEPEPEPPLPPAPVRTPSPKAAPVVVQTPPKKVWPSAEDEKAKLYSQARAQVERVQGKGASPPPVQGMAPPVQTVTPRAVSTSPKPNWPSAEDEKAKLFESARAKVERVQGALATSPNPITPSPSPPNNIQMPQPQRGQGSSTPWPSAEEEKERLFNEAKNKAMRTQGISSPGLGFSAPAPAPHPNGNGFPNGHQGASSAPRPFLTAEQEKERLYQTAQAAVQRTQQDIQSPAPYETLYPAGGSSSSQAPPPVAAVSPTFDHAPPSFEHATSPPPQQPKNALTALQEKQQLARQWEENDRRAQEAAQDLPPSFEAVTASSASAPMPAPPSGMSSAMAEKEAMKRRWEAQDAAAAAAVTPSPPPRKTTASPGARPPLPTASGPRMLSAAEEKAMMQARYAAEDAAAGGSSGASGVNGYAASNGYPANGASGYAPNGINGINGHSPSPPMPVPVASPPPLAPKPPKEYIQETQEEDLRVKSVLASEDVFTPYSSLNPRGHLGP</sequence>
<dbReference type="AlphaFoldDB" id="D8PUE9"/>
<dbReference type="Pfam" id="PF02752">
    <property type="entry name" value="Arrestin_C"/>
    <property type="match status" value="1"/>
</dbReference>
<dbReference type="InterPro" id="IPR011022">
    <property type="entry name" value="Arrestin_C-like"/>
</dbReference>
<dbReference type="InterPro" id="IPR014752">
    <property type="entry name" value="Arrestin-like_C"/>
</dbReference>
<evidence type="ECO:0000313" key="3">
    <source>
        <dbReference type="EMBL" id="EFI99890.1"/>
    </source>
</evidence>
<feature type="compositionally biased region" description="Pro residues" evidence="1">
    <location>
        <begin position="458"/>
        <end position="476"/>
    </location>
</feature>
<proteinExistence type="predicted"/>
<dbReference type="OrthoDB" id="4001642at2759"/>
<feature type="compositionally biased region" description="Basic and acidic residues" evidence="1">
    <location>
        <begin position="754"/>
        <end position="763"/>
    </location>
</feature>
<dbReference type="EMBL" id="GL377303">
    <property type="protein sequence ID" value="EFI99890.1"/>
    <property type="molecule type" value="Genomic_DNA"/>
</dbReference>
<feature type="compositionally biased region" description="Basic and acidic residues" evidence="1">
    <location>
        <begin position="922"/>
        <end position="937"/>
    </location>
</feature>
<feature type="region of interest" description="Disordered" evidence="1">
    <location>
        <begin position="513"/>
        <end position="961"/>
    </location>
</feature>
<feature type="compositionally biased region" description="Polar residues" evidence="1">
    <location>
        <begin position="343"/>
        <end position="372"/>
    </location>
</feature>
<dbReference type="Proteomes" id="UP000007431">
    <property type="component" value="Unassembled WGS sequence"/>
</dbReference>